<keyword evidence="4" id="KW-1185">Reference proteome</keyword>
<dbReference type="SUPFAM" id="SSF54862">
    <property type="entry name" value="4Fe-4S ferredoxins"/>
    <property type="match status" value="1"/>
</dbReference>
<dbReference type="RefSeq" id="WP_088867062.1">
    <property type="nucleotide sequence ID" value="NZ_CP015106.1"/>
</dbReference>
<dbReference type="PROSITE" id="PS51379">
    <property type="entry name" value="4FE4S_FER_2"/>
    <property type="match status" value="2"/>
</dbReference>
<organism evidence="3 4">
    <name type="scientific">Thermococcus radiotolerans</name>
    <dbReference type="NCBI Taxonomy" id="187880"/>
    <lineage>
        <taxon>Archaea</taxon>
        <taxon>Methanobacteriati</taxon>
        <taxon>Methanobacteriota</taxon>
        <taxon>Thermococci</taxon>
        <taxon>Thermococcales</taxon>
        <taxon>Thermococcaceae</taxon>
        <taxon>Thermococcus</taxon>
    </lineage>
</organism>
<dbReference type="GeneID" id="33328707"/>
<dbReference type="InterPro" id="IPR017900">
    <property type="entry name" value="4Fe4S_Fe_S_CS"/>
</dbReference>
<dbReference type="PROSITE" id="PS00198">
    <property type="entry name" value="4FE4S_FER_1"/>
    <property type="match status" value="1"/>
</dbReference>
<feature type="region of interest" description="Disordered" evidence="1">
    <location>
        <begin position="1"/>
        <end position="28"/>
    </location>
</feature>
<protein>
    <submittedName>
        <fullName evidence="3">4Fe-4S ferredoxin</fullName>
    </submittedName>
</protein>
<dbReference type="GO" id="GO:0016491">
    <property type="term" value="F:oxidoreductase activity"/>
    <property type="evidence" value="ECO:0007669"/>
    <property type="project" value="UniProtKB-ARBA"/>
</dbReference>
<accession>A0A2Z2N2Z4</accession>
<evidence type="ECO:0000313" key="4">
    <source>
        <dbReference type="Proteomes" id="UP000250085"/>
    </source>
</evidence>
<dbReference type="OrthoDB" id="2837at2157"/>
<feature type="domain" description="4Fe-4S ferredoxin-type" evidence="2">
    <location>
        <begin position="29"/>
        <end position="58"/>
    </location>
</feature>
<dbReference type="InterPro" id="IPR017896">
    <property type="entry name" value="4Fe4S_Fe-S-bd"/>
</dbReference>
<dbReference type="Pfam" id="PF12838">
    <property type="entry name" value="Fer4_7"/>
    <property type="match status" value="1"/>
</dbReference>
<evidence type="ECO:0000313" key="3">
    <source>
        <dbReference type="EMBL" id="ASJ15003.1"/>
    </source>
</evidence>
<dbReference type="Gene3D" id="3.30.70.20">
    <property type="match status" value="1"/>
</dbReference>
<proteinExistence type="predicted"/>
<dbReference type="Proteomes" id="UP000250085">
    <property type="component" value="Chromosome"/>
</dbReference>
<evidence type="ECO:0000256" key="1">
    <source>
        <dbReference type="SAM" id="MobiDB-lite"/>
    </source>
</evidence>
<feature type="domain" description="4Fe-4S ferredoxin-type" evidence="2">
    <location>
        <begin position="61"/>
        <end position="91"/>
    </location>
</feature>
<reference evidence="3 4" key="1">
    <citation type="submission" date="2016-04" db="EMBL/GenBank/DDBJ databases">
        <title>Complete genome sequence of Thermococcus radiotolerans type strain EJ2.</title>
        <authorList>
            <person name="Oger P.M."/>
        </authorList>
    </citation>
    <scope>NUCLEOTIDE SEQUENCE [LARGE SCALE GENOMIC DNA]</scope>
    <source>
        <strain evidence="3 4">EJ2</strain>
    </source>
</reference>
<dbReference type="EMBL" id="CP015106">
    <property type="protein sequence ID" value="ASJ15003.1"/>
    <property type="molecule type" value="Genomic_DNA"/>
</dbReference>
<dbReference type="AlphaFoldDB" id="A0A2Z2N2Z4"/>
<dbReference type="KEGG" id="trl:A3L10_07620"/>
<evidence type="ECO:0000259" key="2">
    <source>
        <dbReference type="PROSITE" id="PS51379"/>
    </source>
</evidence>
<name>A0A2Z2N2Z4_9EURY</name>
<gene>
    <name evidence="3" type="ORF">A3L10_07620</name>
</gene>
<sequence length="160" mass="18227">MFKRIRGLFGRGGKAPASPPAEISETPKKEEGLKADACIGCALCAQVCPHNAIFVIDDGKKVISFHPELCKECNYECNDICPTKAIQGHPDRLDLEFEYAHCQVCGRKLDYTVKTAEFLYHKLEKFYDHPEVVFMCDRCKHDRVKEFPSEYLRFFGGTTK</sequence>